<proteinExistence type="predicted"/>
<reference evidence="2" key="1">
    <citation type="submission" date="2020-11" db="EMBL/GenBank/DDBJ databases">
        <authorList>
            <person name="Tran Van P."/>
        </authorList>
    </citation>
    <scope>NUCLEOTIDE SEQUENCE</scope>
</reference>
<keyword evidence="3" id="KW-1185">Reference proteome</keyword>
<dbReference type="OrthoDB" id="19657at2759"/>
<dbReference type="PANTHER" id="PTHR46331">
    <property type="entry name" value="VALACYCLOVIR HYDROLASE"/>
    <property type="match status" value="1"/>
</dbReference>
<dbReference type="InterPro" id="IPR029058">
    <property type="entry name" value="AB_hydrolase_fold"/>
</dbReference>
<protein>
    <recommendedName>
        <fullName evidence="1">AB hydrolase-1 domain-containing protein</fullName>
    </recommendedName>
</protein>
<dbReference type="EMBL" id="CAJPVJ010000826">
    <property type="protein sequence ID" value="CAG2163488.1"/>
    <property type="molecule type" value="Genomic_DNA"/>
</dbReference>
<dbReference type="Proteomes" id="UP000728032">
    <property type="component" value="Unassembled WGS sequence"/>
</dbReference>
<dbReference type="Gene3D" id="3.40.50.1820">
    <property type="entry name" value="alpha/beta hydrolase"/>
    <property type="match status" value="1"/>
</dbReference>
<evidence type="ECO:0000259" key="1">
    <source>
        <dbReference type="Pfam" id="PF00561"/>
    </source>
</evidence>
<organism evidence="2">
    <name type="scientific">Oppiella nova</name>
    <dbReference type="NCBI Taxonomy" id="334625"/>
    <lineage>
        <taxon>Eukaryota</taxon>
        <taxon>Metazoa</taxon>
        <taxon>Ecdysozoa</taxon>
        <taxon>Arthropoda</taxon>
        <taxon>Chelicerata</taxon>
        <taxon>Arachnida</taxon>
        <taxon>Acari</taxon>
        <taxon>Acariformes</taxon>
        <taxon>Sarcoptiformes</taxon>
        <taxon>Oribatida</taxon>
        <taxon>Brachypylina</taxon>
        <taxon>Oppioidea</taxon>
        <taxon>Oppiidae</taxon>
        <taxon>Oppiella</taxon>
    </lineage>
</organism>
<dbReference type="SUPFAM" id="SSF53474">
    <property type="entry name" value="alpha/beta-Hydrolases"/>
    <property type="match status" value="1"/>
</dbReference>
<sequence length="361" mass="41056">MGSNDEEMDIDIEQSLKMLPRLLLLPKRQPPTPGHHLLGLWYVLVELAVRVEIMAAAAAVVVAVELNVNEFMNESESMSSYVEVNGCPIWYEKFGWGPKPVLLIPGGIGMTDFLPQLEEDYALDFKKFTIIAVEAPGWGRSRPPVRQFGVNVYNNDAQCFHAVMEDSFTILDQSLGFQKYSIIGWSDGAKVALLMAIKYSACVESVVVTAISTYLTDSAISFFKTTQDIESWSKDRIDCYLRCYETKAEIQTLWTRFAKYVEYYNQYFPEDIYKDKYHLIRCPVLVMHGQRDQMIDIKQPLYVCERIKTAKLECFSTAAHDLHQKYPSAFKRLTEEHLLGGTESASRSAPKPLPVWGVIGM</sequence>
<feature type="domain" description="AB hydrolase-1" evidence="1">
    <location>
        <begin position="99"/>
        <end position="218"/>
    </location>
</feature>
<dbReference type="InterPro" id="IPR000073">
    <property type="entry name" value="AB_hydrolase_1"/>
</dbReference>
<dbReference type="PANTHER" id="PTHR46331:SF2">
    <property type="entry name" value="VALACYCLOVIR HYDROLASE"/>
    <property type="match status" value="1"/>
</dbReference>
<gene>
    <name evidence="2" type="ORF">ONB1V03_LOCUS3062</name>
</gene>
<dbReference type="AlphaFoldDB" id="A0A7R9QE34"/>
<name>A0A7R9QE34_9ACAR</name>
<evidence type="ECO:0000313" key="3">
    <source>
        <dbReference type="Proteomes" id="UP000728032"/>
    </source>
</evidence>
<dbReference type="EMBL" id="OC915651">
    <property type="protein sequence ID" value="CAD7641363.1"/>
    <property type="molecule type" value="Genomic_DNA"/>
</dbReference>
<accession>A0A7R9QE34</accession>
<dbReference type="GO" id="GO:0017171">
    <property type="term" value="F:serine hydrolase activity"/>
    <property type="evidence" value="ECO:0007669"/>
    <property type="project" value="TreeGrafter"/>
</dbReference>
<dbReference type="Pfam" id="PF00561">
    <property type="entry name" value="Abhydrolase_1"/>
    <property type="match status" value="1"/>
</dbReference>
<evidence type="ECO:0000313" key="2">
    <source>
        <dbReference type="EMBL" id="CAD7641363.1"/>
    </source>
</evidence>